<evidence type="ECO:0000313" key="8">
    <source>
        <dbReference type="EMBL" id="ABF07638.1"/>
    </source>
</evidence>
<evidence type="ECO:0000256" key="4">
    <source>
        <dbReference type="ARBA" id="ARBA00022801"/>
    </source>
</evidence>
<dbReference type="NCBIfam" id="NF007980">
    <property type="entry name" value="PRK10707.1"/>
    <property type="match status" value="1"/>
</dbReference>
<dbReference type="InterPro" id="IPR000086">
    <property type="entry name" value="NUDIX_hydrolase_dom"/>
</dbReference>
<dbReference type="Proteomes" id="UP000002429">
    <property type="component" value="Chromosome"/>
</dbReference>
<evidence type="ECO:0000313" key="9">
    <source>
        <dbReference type="Proteomes" id="UP000002429"/>
    </source>
</evidence>
<dbReference type="GO" id="GO:0046872">
    <property type="term" value="F:metal ion binding"/>
    <property type="evidence" value="ECO:0007669"/>
    <property type="project" value="UniProtKB-KW"/>
</dbReference>
<keyword evidence="3" id="KW-0479">Metal-binding</keyword>
<comment type="cofactor">
    <cofactor evidence="2">
        <name>Mg(2+)</name>
        <dbReference type="ChEBI" id="CHEBI:18420"/>
    </cofactor>
</comment>
<dbReference type="SUPFAM" id="SSF55811">
    <property type="entry name" value="Nudix"/>
    <property type="match status" value="1"/>
</dbReference>
<dbReference type="InterPro" id="IPR015797">
    <property type="entry name" value="NUDIX_hydrolase-like_dom_sf"/>
</dbReference>
<dbReference type="Gene3D" id="3.90.79.10">
    <property type="entry name" value="Nucleoside Triphosphate Pyrophosphohydrolase"/>
    <property type="match status" value="1"/>
</dbReference>
<dbReference type="PANTHER" id="PTHR12992:SF11">
    <property type="entry name" value="MITOCHONDRIAL COENZYME A DIPHOSPHATASE NUDT8"/>
    <property type="match status" value="1"/>
</dbReference>
<evidence type="ECO:0000256" key="5">
    <source>
        <dbReference type="ARBA" id="ARBA00022842"/>
    </source>
</evidence>
<dbReference type="eggNOG" id="COG0494">
    <property type="taxonomic scope" value="Bacteria"/>
</dbReference>
<dbReference type="GO" id="GO:0010945">
    <property type="term" value="F:coenzyme A diphosphatase activity"/>
    <property type="evidence" value="ECO:0007669"/>
    <property type="project" value="InterPro"/>
</dbReference>
<dbReference type="Pfam" id="PF00293">
    <property type="entry name" value="NUDIX"/>
    <property type="match status" value="1"/>
</dbReference>
<dbReference type="EMBL" id="CP000352">
    <property type="protein sequence ID" value="ABF07638.1"/>
    <property type="molecule type" value="Genomic_DNA"/>
</dbReference>
<organism evidence="8 9">
    <name type="scientific">Cupriavidus metallidurans (strain ATCC 43123 / DSM 2839 / NBRC 102507 / CH34)</name>
    <name type="common">Ralstonia metallidurans</name>
    <dbReference type="NCBI Taxonomy" id="266264"/>
    <lineage>
        <taxon>Bacteria</taxon>
        <taxon>Pseudomonadati</taxon>
        <taxon>Pseudomonadota</taxon>
        <taxon>Betaproteobacteria</taxon>
        <taxon>Burkholderiales</taxon>
        <taxon>Burkholderiaceae</taxon>
        <taxon>Cupriavidus</taxon>
    </lineage>
</organism>
<name>Q1LQD8_CUPMC</name>
<dbReference type="HOGENOM" id="CLU_040940_5_1_4"/>
<dbReference type="InterPro" id="IPR045121">
    <property type="entry name" value="CoAse"/>
</dbReference>
<dbReference type="STRING" id="266264.Rmet_0752"/>
<keyword evidence="4" id="KW-0378">Hydrolase</keyword>
<evidence type="ECO:0000256" key="6">
    <source>
        <dbReference type="ARBA" id="ARBA00023211"/>
    </source>
</evidence>
<feature type="domain" description="Nudix hydrolase" evidence="7">
    <location>
        <begin position="77"/>
        <end position="209"/>
    </location>
</feature>
<dbReference type="AlphaFoldDB" id="Q1LQD8"/>
<comment type="cofactor">
    <cofactor evidence="1">
        <name>Mn(2+)</name>
        <dbReference type="ChEBI" id="CHEBI:29035"/>
    </cofactor>
</comment>
<gene>
    <name evidence="8" type="ordered locus">Rmet_0752</name>
</gene>
<protein>
    <submittedName>
        <fullName evidence="8">NTP pyrophosphohydrolase (Oxidative damage repair enzyme) MutT/nudix family</fullName>
    </submittedName>
</protein>
<proteinExistence type="predicted"/>
<evidence type="ECO:0000256" key="2">
    <source>
        <dbReference type="ARBA" id="ARBA00001946"/>
    </source>
</evidence>
<dbReference type="KEGG" id="rme:Rmet_0752"/>
<keyword evidence="5" id="KW-0460">Magnesium</keyword>
<reference evidence="9" key="1">
    <citation type="journal article" date="2010" name="PLoS ONE">
        <title>The complete genome sequence of Cupriavidus metallidurans strain CH34, a master survivalist in harsh and anthropogenic environments.</title>
        <authorList>
            <person name="Janssen P.J."/>
            <person name="Van Houdt R."/>
            <person name="Moors H."/>
            <person name="Monsieurs P."/>
            <person name="Morin N."/>
            <person name="Michaux A."/>
            <person name="Benotmane M.A."/>
            <person name="Leys N."/>
            <person name="Vallaeys T."/>
            <person name="Lapidus A."/>
            <person name="Monchy S."/>
            <person name="Medigue C."/>
            <person name="Taghavi S."/>
            <person name="McCorkle S."/>
            <person name="Dunn J."/>
            <person name="van der Lelie D."/>
            <person name="Mergeay M."/>
        </authorList>
    </citation>
    <scope>NUCLEOTIDE SEQUENCE [LARGE SCALE GENOMIC DNA]</scope>
    <source>
        <strain evidence="9">ATCC 43123 / DSM 2839 / NBRC 102507 / CH34</strain>
    </source>
</reference>
<keyword evidence="9" id="KW-1185">Reference proteome</keyword>
<keyword evidence="6" id="KW-0464">Manganese</keyword>
<sequence>MRSCCHATLRASVILESAMRPTFDPETLPIIETDSRHAPLSTPRMRPDFIRHRLLAPPAWEPELTDESRVYDRTRGLREAAVLVPLVERSDGLTVLLTQRNANLNAHAGQISFPGGGQETYDANRIATALRETEEEIGLTRNYVEVLGSLPDYITGTGYHVSPVVGLVHSGFTLRADEREVADIFEVPLAFLMDPARHERRLFRWEGGERMFYAMPYPREGGGQRFIWGATAGMLRNLYHLLAA</sequence>
<evidence type="ECO:0000259" key="7">
    <source>
        <dbReference type="PROSITE" id="PS51462"/>
    </source>
</evidence>
<evidence type="ECO:0000256" key="3">
    <source>
        <dbReference type="ARBA" id="ARBA00022723"/>
    </source>
</evidence>
<dbReference type="PANTHER" id="PTHR12992">
    <property type="entry name" value="NUDIX HYDROLASE"/>
    <property type="match status" value="1"/>
</dbReference>
<accession>Q1LQD8</accession>
<evidence type="ECO:0000256" key="1">
    <source>
        <dbReference type="ARBA" id="ARBA00001936"/>
    </source>
</evidence>
<dbReference type="PROSITE" id="PS51462">
    <property type="entry name" value="NUDIX"/>
    <property type="match status" value="1"/>
</dbReference>
<dbReference type="CDD" id="cd03426">
    <property type="entry name" value="NUDIX_CoAse_Nudt7"/>
    <property type="match status" value="1"/>
</dbReference>